<reference evidence="5 6" key="1">
    <citation type="submission" date="2018-06" db="EMBL/GenBank/DDBJ databases">
        <title>Lujinxingia sediminis gen. nov. sp. nov., a new facultative anaerobic member of the class Deltaproteobacteria, and proposal of Lujinxingaceae fam. nov.</title>
        <authorList>
            <person name="Guo L.-Y."/>
            <person name="Li C.-M."/>
            <person name="Wang S."/>
            <person name="Du Z.-J."/>
        </authorList>
    </citation>
    <scope>NUCLEOTIDE SEQUENCE [LARGE SCALE GENOMIC DNA]</scope>
    <source>
        <strain evidence="5 6">FA350</strain>
    </source>
</reference>
<dbReference type="PROSITE" id="PS50931">
    <property type="entry name" value="HTH_LYSR"/>
    <property type="match status" value="1"/>
</dbReference>
<comment type="similarity">
    <text evidence="1">Belongs to the LysR transcriptional regulatory family.</text>
</comment>
<protein>
    <submittedName>
        <fullName evidence="5">LysR family transcriptional regulator</fullName>
    </submittedName>
</protein>
<sequence>MPQSAFDSRRLSIFRAVAEAGSISAGARRVFLSQPATSAQIQQLEQKVGRALFERSARGVRLTAAGAELLDYARRVEALLQEAAAAVMPEKAPVGPLILAASTTIATYIMPQLIADFLKSVGHFSVRLKVGNSTQVIEWVEQGTVPLGLVEGPSDQGRSRLEPYLDDEIVAVVAARPQKFCLPKNAAALDETPIIWRESSSGTRKVVERALRENTGRRPAPLDLEFGSTGAIKEAVLLGLGVGFLPRRAIQAELAERQIVALEIDGLCFQRNYSWVIPGRDLSGLAQRFHRFAMRGRV</sequence>
<keyword evidence="3" id="KW-0238">DNA-binding</keyword>
<dbReference type="Gene3D" id="1.10.10.10">
    <property type="entry name" value="Winged helix-like DNA-binding domain superfamily/Winged helix DNA-binding domain"/>
    <property type="match status" value="1"/>
</dbReference>
<dbReference type="GO" id="GO:0003700">
    <property type="term" value="F:DNA-binding transcription factor activity"/>
    <property type="evidence" value="ECO:0007669"/>
    <property type="project" value="InterPro"/>
</dbReference>
<dbReference type="FunFam" id="1.10.10.10:FF:000001">
    <property type="entry name" value="LysR family transcriptional regulator"/>
    <property type="match status" value="1"/>
</dbReference>
<dbReference type="InterPro" id="IPR036390">
    <property type="entry name" value="WH_DNA-bd_sf"/>
</dbReference>
<name>A0A2Z4FKS2_9DELT</name>
<evidence type="ECO:0000313" key="6">
    <source>
        <dbReference type="Proteomes" id="UP000249799"/>
    </source>
</evidence>
<dbReference type="SUPFAM" id="SSF46785">
    <property type="entry name" value="Winged helix' DNA-binding domain"/>
    <property type="match status" value="1"/>
</dbReference>
<gene>
    <name evidence="5" type="ORF">DN745_08800</name>
</gene>
<evidence type="ECO:0000256" key="4">
    <source>
        <dbReference type="ARBA" id="ARBA00023163"/>
    </source>
</evidence>
<evidence type="ECO:0000313" key="5">
    <source>
        <dbReference type="EMBL" id="AWV89430.1"/>
    </source>
</evidence>
<dbReference type="AlphaFoldDB" id="A0A2Z4FKS2"/>
<dbReference type="Pfam" id="PF03466">
    <property type="entry name" value="LysR_substrate"/>
    <property type="match status" value="1"/>
</dbReference>
<dbReference type="InterPro" id="IPR005119">
    <property type="entry name" value="LysR_subst-bd"/>
</dbReference>
<dbReference type="PRINTS" id="PR00039">
    <property type="entry name" value="HTHLYSR"/>
</dbReference>
<dbReference type="InterPro" id="IPR000847">
    <property type="entry name" value="LysR_HTH_N"/>
</dbReference>
<dbReference type="InterPro" id="IPR036388">
    <property type="entry name" value="WH-like_DNA-bd_sf"/>
</dbReference>
<dbReference type="EMBL" id="CP030032">
    <property type="protein sequence ID" value="AWV89430.1"/>
    <property type="molecule type" value="Genomic_DNA"/>
</dbReference>
<dbReference type="GO" id="GO:0000976">
    <property type="term" value="F:transcription cis-regulatory region binding"/>
    <property type="evidence" value="ECO:0007669"/>
    <property type="project" value="TreeGrafter"/>
</dbReference>
<evidence type="ECO:0000256" key="3">
    <source>
        <dbReference type="ARBA" id="ARBA00023125"/>
    </source>
</evidence>
<keyword evidence="6" id="KW-1185">Reference proteome</keyword>
<dbReference type="PANTHER" id="PTHR30126">
    <property type="entry name" value="HTH-TYPE TRANSCRIPTIONAL REGULATOR"/>
    <property type="match status" value="1"/>
</dbReference>
<dbReference type="PANTHER" id="PTHR30126:SF39">
    <property type="entry name" value="HTH-TYPE TRANSCRIPTIONAL REGULATOR CYSL"/>
    <property type="match status" value="1"/>
</dbReference>
<dbReference type="Proteomes" id="UP000249799">
    <property type="component" value="Chromosome"/>
</dbReference>
<keyword evidence="4" id="KW-0804">Transcription</keyword>
<keyword evidence="2" id="KW-0805">Transcription regulation</keyword>
<dbReference type="OrthoDB" id="7840053at2"/>
<proteinExistence type="inferred from homology"/>
<organism evidence="5 6">
    <name type="scientific">Bradymonas sediminis</name>
    <dbReference type="NCBI Taxonomy" id="1548548"/>
    <lineage>
        <taxon>Bacteria</taxon>
        <taxon>Deltaproteobacteria</taxon>
        <taxon>Bradymonadales</taxon>
        <taxon>Bradymonadaceae</taxon>
        <taxon>Bradymonas</taxon>
    </lineage>
</organism>
<dbReference type="SUPFAM" id="SSF53850">
    <property type="entry name" value="Periplasmic binding protein-like II"/>
    <property type="match status" value="1"/>
</dbReference>
<evidence type="ECO:0000256" key="2">
    <source>
        <dbReference type="ARBA" id="ARBA00023015"/>
    </source>
</evidence>
<dbReference type="Gene3D" id="3.40.190.10">
    <property type="entry name" value="Periplasmic binding protein-like II"/>
    <property type="match status" value="2"/>
</dbReference>
<accession>A0A2Z4FKS2</accession>
<dbReference type="Pfam" id="PF00126">
    <property type="entry name" value="HTH_1"/>
    <property type="match status" value="1"/>
</dbReference>
<dbReference type="KEGG" id="bsed:DN745_08800"/>
<evidence type="ECO:0000256" key="1">
    <source>
        <dbReference type="ARBA" id="ARBA00009437"/>
    </source>
</evidence>